<gene>
    <name evidence="1" type="ORF">GCM10008955_41060</name>
</gene>
<evidence type="ECO:0008006" key="3">
    <source>
        <dbReference type="Google" id="ProtNLM"/>
    </source>
</evidence>
<protein>
    <recommendedName>
        <fullName evidence="3">Transposase</fullName>
    </recommendedName>
</protein>
<evidence type="ECO:0000313" key="1">
    <source>
        <dbReference type="EMBL" id="GGK43075.1"/>
    </source>
</evidence>
<evidence type="ECO:0000313" key="2">
    <source>
        <dbReference type="Proteomes" id="UP000647587"/>
    </source>
</evidence>
<organism evidence="1 2">
    <name type="scientific">Deinococcus malanensis</name>
    <dbReference type="NCBI Taxonomy" id="1706855"/>
    <lineage>
        <taxon>Bacteria</taxon>
        <taxon>Thermotogati</taxon>
        <taxon>Deinococcota</taxon>
        <taxon>Deinococci</taxon>
        <taxon>Deinococcales</taxon>
        <taxon>Deinococcaceae</taxon>
        <taxon>Deinococcus</taxon>
    </lineage>
</organism>
<sequence length="78" mass="8816">MTGPRTYRSGQLRATVHGAQVTLDIGTRKTTVDVNGQNDRERIERAMTQIPRGRKDFQRAARTRARILLLRDEGGRPA</sequence>
<name>A0ABQ2F2X6_9DEIO</name>
<reference evidence="2" key="1">
    <citation type="journal article" date="2019" name="Int. J. Syst. Evol. Microbiol.">
        <title>The Global Catalogue of Microorganisms (GCM) 10K type strain sequencing project: providing services to taxonomists for standard genome sequencing and annotation.</title>
        <authorList>
            <consortium name="The Broad Institute Genomics Platform"/>
            <consortium name="The Broad Institute Genome Sequencing Center for Infectious Disease"/>
            <person name="Wu L."/>
            <person name="Ma J."/>
        </authorList>
    </citation>
    <scope>NUCLEOTIDE SEQUENCE [LARGE SCALE GENOMIC DNA]</scope>
    <source>
        <strain evidence="2">JCM 30331</strain>
    </source>
</reference>
<proteinExistence type="predicted"/>
<accession>A0ABQ2F2X6</accession>
<comment type="caution">
    <text evidence="1">The sequence shown here is derived from an EMBL/GenBank/DDBJ whole genome shotgun (WGS) entry which is preliminary data.</text>
</comment>
<dbReference type="RefSeq" id="WP_189012131.1">
    <property type="nucleotide sequence ID" value="NZ_BMPP01000036.1"/>
</dbReference>
<dbReference type="EMBL" id="BMPP01000036">
    <property type="protein sequence ID" value="GGK43075.1"/>
    <property type="molecule type" value="Genomic_DNA"/>
</dbReference>
<keyword evidence="2" id="KW-1185">Reference proteome</keyword>
<dbReference type="Proteomes" id="UP000647587">
    <property type="component" value="Unassembled WGS sequence"/>
</dbReference>